<dbReference type="Proteomes" id="UP000254101">
    <property type="component" value="Unassembled WGS sequence"/>
</dbReference>
<dbReference type="InterPro" id="IPR015797">
    <property type="entry name" value="NUDIX_hydrolase-like_dom_sf"/>
</dbReference>
<dbReference type="Gene3D" id="3.90.79.10">
    <property type="entry name" value="Nucleoside Triphosphate Pyrophosphohydrolase"/>
    <property type="match status" value="1"/>
</dbReference>
<gene>
    <name evidence="2" type="ORF">DL238_09050</name>
</gene>
<keyword evidence="2" id="KW-0378">Hydrolase</keyword>
<evidence type="ECO:0000313" key="3">
    <source>
        <dbReference type="Proteomes" id="UP000254101"/>
    </source>
</evidence>
<dbReference type="OrthoDB" id="9806150at2"/>
<accession>A0A395LLU6</accession>
<dbReference type="PROSITE" id="PS51462">
    <property type="entry name" value="NUDIX"/>
    <property type="match status" value="1"/>
</dbReference>
<reference evidence="2 3" key="1">
    <citation type="submission" date="2018-07" db="EMBL/GenBank/DDBJ databases">
        <title>Erythrobacter nanhaiensis sp. nov., a novel member of the genus Erythrobacter isolated from the South China Sea.</title>
        <authorList>
            <person name="Chen X."/>
            <person name="Liu J."/>
        </authorList>
    </citation>
    <scope>NUCLEOTIDE SEQUENCE [LARGE SCALE GENOMIC DNA]</scope>
    <source>
        <strain evidence="2 3">S-5</strain>
    </source>
</reference>
<sequence>MKGTIETMEERVVYENDYATVYDDRVRFPDGHEGTYFRWQWNAPHGVAIVPVIEDRVVLIRAYRYQNKAFVVEIPQGFGGQEGGPEEDARRELREETGLEAGELVPLMQFEGNIATHCYLAKIAGGQSRHMEGAESTESIVETIELPISELTPAKLNAMGVVGPVTMAALLAVRLVSER</sequence>
<protein>
    <submittedName>
        <fullName evidence="2">NUDIX hydrolase</fullName>
    </submittedName>
</protein>
<dbReference type="EMBL" id="QRBB01000001">
    <property type="protein sequence ID" value="RDS77735.1"/>
    <property type="molecule type" value="Genomic_DNA"/>
</dbReference>
<dbReference type="SUPFAM" id="SSF55811">
    <property type="entry name" value="Nudix"/>
    <property type="match status" value="1"/>
</dbReference>
<dbReference type="InterPro" id="IPR000086">
    <property type="entry name" value="NUDIX_hydrolase_dom"/>
</dbReference>
<dbReference type="RefSeq" id="WP_115491955.1">
    <property type="nucleotide sequence ID" value="NZ_JACHWW010000001.1"/>
</dbReference>
<proteinExistence type="predicted"/>
<evidence type="ECO:0000313" key="2">
    <source>
        <dbReference type="EMBL" id="RDS77735.1"/>
    </source>
</evidence>
<evidence type="ECO:0000259" key="1">
    <source>
        <dbReference type="PROSITE" id="PS51462"/>
    </source>
</evidence>
<organism evidence="2 3">
    <name type="scientific">Alteriqipengyuania lutimaris</name>
    <dbReference type="NCBI Taxonomy" id="1538146"/>
    <lineage>
        <taxon>Bacteria</taxon>
        <taxon>Pseudomonadati</taxon>
        <taxon>Pseudomonadota</taxon>
        <taxon>Alphaproteobacteria</taxon>
        <taxon>Sphingomonadales</taxon>
        <taxon>Erythrobacteraceae</taxon>
        <taxon>Alteriqipengyuania</taxon>
    </lineage>
</organism>
<feature type="domain" description="Nudix hydrolase" evidence="1">
    <location>
        <begin position="42"/>
        <end position="171"/>
    </location>
</feature>
<dbReference type="AlphaFoldDB" id="A0A395LLU6"/>
<comment type="caution">
    <text evidence="2">The sequence shown here is derived from an EMBL/GenBank/DDBJ whole genome shotgun (WGS) entry which is preliminary data.</text>
</comment>
<keyword evidence="3" id="KW-1185">Reference proteome</keyword>
<dbReference type="Pfam" id="PF00293">
    <property type="entry name" value="NUDIX"/>
    <property type="match status" value="1"/>
</dbReference>
<name>A0A395LLU6_9SPHN</name>
<dbReference type="GO" id="GO:0016787">
    <property type="term" value="F:hydrolase activity"/>
    <property type="evidence" value="ECO:0007669"/>
    <property type="project" value="UniProtKB-KW"/>
</dbReference>